<proteinExistence type="predicted"/>
<evidence type="ECO:0000256" key="4">
    <source>
        <dbReference type="ARBA" id="ARBA00022898"/>
    </source>
</evidence>
<dbReference type="PANTHER" id="PTHR42790">
    <property type="entry name" value="AMINOTRANSFERASE"/>
    <property type="match status" value="1"/>
</dbReference>
<evidence type="ECO:0000256" key="1">
    <source>
        <dbReference type="ARBA" id="ARBA00001933"/>
    </source>
</evidence>
<dbReference type="CDD" id="cd00609">
    <property type="entry name" value="AAT_like"/>
    <property type="match status" value="1"/>
</dbReference>
<comment type="caution">
    <text evidence="6">The sequence shown here is derived from an EMBL/GenBank/DDBJ whole genome shotgun (WGS) entry which is preliminary data.</text>
</comment>
<evidence type="ECO:0000313" key="6">
    <source>
        <dbReference type="EMBL" id="MCE2593726.1"/>
    </source>
</evidence>
<dbReference type="InterPro" id="IPR015424">
    <property type="entry name" value="PyrdxlP-dep_Trfase"/>
</dbReference>
<keyword evidence="7" id="KW-1185">Reference proteome</keyword>
<dbReference type="InterPro" id="IPR004839">
    <property type="entry name" value="Aminotransferase_I/II_large"/>
</dbReference>
<dbReference type="GO" id="GO:0008483">
    <property type="term" value="F:transaminase activity"/>
    <property type="evidence" value="ECO:0007669"/>
    <property type="project" value="UniProtKB-KW"/>
</dbReference>
<accession>A0ABS8W873</accession>
<feature type="domain" description="Aminotransferase class I/classII large" evidence="5">
    <location>
        <begin position="40"/>
        <end position="384"/>
    </location>
</feature>
<keyword evidence="2 6" id="KW-0032">Aminotransferase</keyword>
<dbReference type="RefSeq" id="WP_233051313.1">
    <property type="nucleotide sequence ID" value="NZ_JAIMJA010000002.1"/>
</dbReference>
<evidence type="ECO:0000256" key="2">
    <source>
        <dbReference type="ARBA" id="ARBA00022576"/>
    </source>
</evidence>
<dbReference type="InterPro" id="IPR050859">
    <property type="entry name" value="Class-I_PLP-dep_aminotransf"/>
</dbReference>
<dbReference type="Pfam" id="PF00155">
    <property type="entry name" value="Aminotran_1_2"/>
    <property type="match status" value="1"/>
</dbReference>
<sequence>MNKLFSDRISDVPQSFIREILKVAVDPNIISFAGGLPNRDLFPVAALKKATNDVFDSAGKDILQYSNTEGYLPLREYIAARYKKHEGLDIDPADILITSGSQQGLDLLGKTLLNEGDDVIIEEPGYLGAIQAFSVYKSKFNPVPVGSQGLDVSAFEETLSKVDAKLFYAVPNFQNPSGVSYPEQNRHDVAAALAKSATLIIEDNPYGDLRFSGKQATSFKALIPEQTVLLGSFSKTVVPAFRLGWIVAPKALMEKLVIAKQASDLHTNYFSQRVLFEFLSQNDLDAHVANIIKVYGEQKNAMERAIKKYFPAEVTCTEPEGGMFLWATLPEGMDARALFDVAIEEKVAFVPGAPFYVSKTATNTLRLNFSSVDPATIEEGIKRLGRVIQSQLPYLV</sequence>
<comment type="cofactor">
    <cofactor evidence="1">
        <name>pyridoxal 5'-phosphate</name>
        <dbReference type="ChEBI" id="CHEBI:597326"/>
    </cofactor>
</comment>
<evidence type="ECO:0000256" key="3">
    <source>
        <dbReference type="ARBA" id="ARBA00022679"/>
    </source>
</evidence>
<evidence type="ECO:0000313" key="7">
    <source>
        <dbReference type="Proteomes" id="UP001201273"/>
    </source>
</evidence>
<keyword evidence="3" id="KW-0808">Transferase</keyword>
<dbReference type="Gene3D" id="3.40.640.10">
    <property type="entry name" value="Type I PLP-dependent aspartate aminotransferase-like (Major domain)"/>
    <property type="match status" value="1"/>
</dbReference>
<name>A0ABS8W873_9GAMM</name>
<dbReference type="SUPFAM" id="SSF53383">
    <property type="entry name" value="PLP-dependent transferases"/>
    <property type="match status" value="1"/>
</dbReference>
<keyword evidence="4" id="KW-0663">Pyridoxal phosphate</keyword>
<dbReference type="InterPro" id="IPR015422">
    <property type="entry name" value="PyrdxlP-dep_Trfase_small"/>
</dbReference>
<evidence type="ECO:0000259" key="5">
    <source>
        <dbReference type="Pfam" id="PF00155"/>
    </source>
</evidence>
<organism evidence="6 7">
    <name type="scientific">Motilimonas cestriensis</name>
    <dbReference type="NCBI Taxonomy" id="2742685"/>
    <lineage>
        <taxon>Bacteria</taxon>
        <taxon>Pseudomonadati</taxon>
        <taxon>Pseudomonadota</taxon>
        <taxon>Gammaproteobacteria</taxon>
        <taxon>Alteromonadales</taxon>
        <taxon>Alteromonadales genera incertae sedis</taxon>
        <taxon>Motilimonas</taxon>
    </lineage>
</organism>
<dbReference type="InterPro" id="IPR015421">
    <property type="entry name" value="PyrdxlP-dep_Trfase_major"/>
</dbReference>
<protein>
    <submittedName>
        <fullName evidence="6">PLP-dependent aminotransferase family protein</fullName>
    </submittedName>
</protein>
<dbReference type="Gene3D" id="3.90.1150.10">
    <property type="entry name" value="Aspartate Aminotransferase, domain 1"/>
    <property type="match status" value="1"/>
</dbReference>
<dbReference type="Proteomes" id="UP001201273">
    <property type="component" value="Unassembled WGS sequence"/>
</dbReference>
<gene>
    <name evidence="6" type="ORF">K6Y31_02715</name>
</gene>
<reference evidence="6 7" key="1">
    <citation type="journal article" date="2022" name="Environ. Microbiol. Rep.">
        <title>Eco-phylogenetic analyses reveal divergent evolution of vitamin B12 metabolism in the marine bacterial family 'Psychromonadaceae'.</title>
        <authorList>
            <person name="Jin X."/>
            <person name="Yang Y."/>
            <person name="Cao H."/>
            <person name="Gao B."/>
            <person name="Zhao Z."/>
        </authorList>
    </citation>
    <scope>NUCLEOTIDE SEQUENCE [LARGE SCALE GENOMIC DNA]</scope>
    <source>
        <strain evidence="6 7">MKS20</strain>
    </source>
</reference>
<dbReference type="PANTHER" id="PTHR42790:SF19">
    <property type="entry name" value="KYNURENINE_ALPHA-AMINOADIPATE AMINOTRANSFERASE, MITOCHONDRIAL"/>
    <property type="match status" value="1"/>
</dbReference>
<dbReference type="EMBL" id="JAIMJA010000002">
    <property type="protein sequence ID" value="MCE2593726.1"/>
    <property type="molecule type" value="Genomic_DNA"/>
</dbReference>